<feature type="region of interest" description="Disordered" evidence="2">
    <location>
        <begin position="152"/>
        <end position="184"/>
    </location>
</feature>
<keyword evidence="1" id="KW-0479">Metal-binding</keyword>
<dbReference type="AlphaFoldDB" id="A0AAD8PF39"/>
<dbReference type="Proteomes" id="UP001230268">
    <property type="component" value="Unassembled WGS sequence"/>
</dbReference>
<feature type="compositionally biased region" description="Gly residues" evidence="2">
    <location>
        <begin position="1"/>
        <end position="10"/>
    </location>
</feature>
<evidence type="ECO:0000313" key="4">
    <source>
        <dbReference type="EMBL" id="KAK1444255.1"/>
    </source>
</evidence>
<feature type="compositionally biased region" description="Low complexity" evidence="2">
    <location>
        <begin position="11"/>
        <end position="21"/>
    </location>
</feature>
<dbReference type="InterPro" id="IPR000571">
    <property type="entry name" value="Znf_CCCH"/>
</dbReference>
<reference evidence="4" key="1">
    <citation type="submission" date="2023-08" db="EMBL/GenBank/DDBJ databases">
        <title>Draft sequence of the Babesia gibsoni genome.</title>
        <authorList>
            <person name="Yamagishi J.Y."/>
            <person name="Xuan X.X."/>
        </authorList>
    </citation>
    <scope>NUCLEOTIDE SEQUENCE</scope>
    <source>
        <strain evidence="4">Azabu</strain>
    </source>
</reference>
<keyword evidence="1" id="KW-0862">Zinc</keyword>
<dbReference type="EMBL" id="JAVEPI010000001">
    <property type="protein sequence ID" value="KAK1444255.1"/>
    <property type="molecule type" value="Genomic_DNA"/>
</dbReference>
<feature type="compositionally biased region" description="Polar residues" evidence="2">
    <location>
        <begin position="163"/>
        <end position="180"/>
    </location>
</feature>
<gene>
    <name evidence="4" type="ORF">BgAZ_101610</name>
</gene>
<accession>A0AAD8PF39</accession>
<evidence type="ECO:0000256" key="1">
    <source>
        <dbReference type="PROSITE-ProRule" id="PRU00723"/>
    </source>
</evidence>
<sequence>MGVLNGGGSGAMSSADDTMSAAKKDDSQPQLMDIRFSTSKMRSAHIMALDQLIEYQCLKLEKKLGELKKKRQQLQDGGAVTVSLEELISDKLVEAAEVVVAPKDELLQQRRGEYASKTHGKSAGVSENNCIDISGQEEIRMIIDSINKRKAAEEANSKDSNRRVQFTANESDESGGNLQTPRRCATLPEGLGSETKRTCKPCAFFYNKKKGCRNGLSCEFCHHEDHAICTLKQWKKQQKLYSQSGSLSGDRLADVLDPN</sequence>
<feature type="region of interest" description="Disordered" evidence="2">
    <location>
        <begin position="1"/>
        <end position="30"/>
    </location>
</feature>
<organism evidence="4 5">
    <name type="scientific">Babesia gibsoni</name>
    <dbReference type="NCBI Taxonomy" id="33632"/>
    <lineage>
        <taxon>Eukaryota</taxon>
        <taxon>Sar</taxon>
        <taxon>Alveolata</taxon>
        <taxon>Apicomplexa</taxon>
        <taxon>Aconoidasida</taxon>
        <taxon>Piroplasmida</taxon>
        <taxon>Babesiidae</taxon>
        <taxon>Babesia</taxon>
    </lineage>
</organism>
<dbReference type="PROSITE" id="PS50103">
    <property type="entry name" value="ZF_C3H1"/>
    <property type="match status" value="1"/>
</dbReference>
<keyword evidence="1" id="KW-0863">Zinc-finger</keyword>
<evidence type="ECO:0000313" key="5">
    <source>
        <dbReference type="Proteomes" id="UP001230268"/>
    </source>
</evidence>
<dbReference type="GO" id="GO:0008270">
    <property type="term" value="F:zinc ion binding"/>
    <property type="evidence" value="ECO:0007669"/>
    <property type="project" value="UniProtKB-KW"/>
</dbReference>
<evidence type="ECO:0000256" key="2">
    <source>
        <dbReference type="SAM" id="MobiDB-lite"/>
    </source>
</evidence>
<evidence type="ECO:0000259" key="3">
    <source>
        <dbReference type="PROSITE" id="PS50103"/>
    </source>
</evidence>
<comment type="caution">
    <text evidence="4">The sequence shown here is derived from an EMBL/GenBank/DDBJ whole genome shotgun (WGS) entry which is preliminary data.</text>
</comment>
<keyword evidence="5" id="KW-1185">Reference proteome</keyword>
<feature type="domain" description="C3H1-type" evidence="3">
    <location>
        <begin position="196"/>
        <end position="226"/>
    </location>
</feature>
<proteinExistence type="predicted"/>
<name>A0AAD8PF39_BABGI</name>
<feature type="zinc finger region" description="C3H1-type" evidence="1">
    <location>
        <begin position="196"/>
        <end position="226"/>
    </location>
</feature>
<feature type="compositionally biased region" description="Basic and acidic residues" evidence="2">
    <location>
        <begin position="152"/>
        <end position="162"/>
    </location>
</feature>
<protein>
    <recommendedName>
        <fullName evidence="3">C3H1-type domain-containing protein</fullName>
    </recommendedName>
</protein>